<dbReference type="PANTHER" id="PTHR36617:SF5">
    <property type="entry name" value="OS05G0421675 PROTEIN"/>
    <property type="match status" value="1"/>
</dbReference>
<proteinExistence type="predicted"/>
<keyword evidence="3" id="KW-1185">Reference proteome</keyword>
<evidence type="ECO:0000313" key="2">
    <source>
        <dbReference type="EMBL" id="GAU41167.1"/>
    </source>
</evidence>
<protein>
    <recommendedName>
        <fullName evidence="1">Reverse transcriptase zinc-binding domain-containing protein</fullName>
    </recommendedName>
</protein>
<organism evidence="2 3">
    <name type="scientific">Trifolium subterraneum</name>
    <name type="common">Subterranean clover</name>
    <dbReference type="NCBI Taxonomy" id="3900"/>
    <lineage>
        <taxon>Eukaryota</taxon>
        <taxon>Viridiplantae</taxon>
        <taxon>Streptophyta</taxon>
        <taxon>Embryophyta</taxon>
        <taxon>Tracheophyta</taxon>
        <taxon>Spermatophyta</taxon>
        <taxon>Magnoliopsida</taxon>
        <taxon>eudicotyledons</taxon>
        <taxon>Gunneridae</taxon>
        <taxon>Pentapetalae</taxon>
        <taxon>rosids</taxon>
        <taxon>fabids</taxon>
        <taxon>Fabales</taxon>
        <taxon>Fabaceae</taxon>
        <taxon>Papilionoideae</taxon>
        <taxon>50 kb inversion clade</taxon>
        <taxon>NPAAA clade</taxon>
        <taxon>Hologalegina</taxon>
        <taxon>IRL clade</taxon>
        <taxon>Trifolieae</taxon>
        <taxon>Trifolium</taxon>
    </lineage>
</organism>
<dbReference type="OrthoDB" id="1730053at2759"/>
<gene>
    <name evidence="2" type="ORF">TSUD_282400</name>
</gene>
<dbReference type="InterPro" id="IPR026960">
    <property type="entry name" value="RVT-Znf"/>
</dbReference>
<dbReference type="PANTHER" id="PTHR36617">
    <property type="entry name" value="PROTEIN, PUTATIVE-RELATED"/>
    <property type="match status" value="1"/>
</dbReference>
<dbReference type="Proteomes" id="UP000242715">
    <property type="component" value="Unassembled WGS sequence"/>
</dbReference>
<name>A0A2Z6PCH6_TRISU</name>
<sequence>MSGLKVNFNKSMLVGVNIPDFWLGEAASALCCRVGKIPFLYLGLSIGGDPRHLSFWDPLLARLKNRLSSWKNRFLSFGGRLVLLKSVLTSLPVYALSFFKSPSRKWCWRMLVDRDGLWYRVLAARYGVERGRLGAGGTRGYSWWRAIVSIRDGGGEVGGGWFRGHISKKVGDGVDTCFWTDPWVEGTPLCERFGRLFDLAENKSVSVAEMFLLGWGAGGEALLWRRPLRAWEEEMLGECQTLLLDISLQAHFSDSWSWQSDPVHGYTVCGAYQLLTEQDMAPLDVAAGLIWHTQVPLKVSILAWRLLRDRLPTKANLISRGILPVEDHFCAFGCGAVESAQNVFLSCSSSGSLWSLISSWIGSSLVTAQTLSDDFVQFTISAGGTRVRRSFMQLIWLACVWVVWTERNHRLFRGSADSSLHMLDKIKTFSYRWLKATRSSLALNCHSWWSCLMLCLDFV</sequence>
<feature type="domain" description="Reverse transcriptase zinc-binding" evidence="1">
    <location>
        <begin position="266"/>
        <end position="354"/>
    </location>
</feature>
<evidence type="ECO:0000259" key="1">
    <source>
        <dbReference type="Pfam" id="PF13966"/>
    </source>
</evidence>
<dbReference type="EMBL" id="DF973849">
    <property type="protein sequence ID" value="GAU41167.1"/>
    <property type="molecule type" value="Genomic_DNA"/>
</dbReference>
<accession>A0A2Z6PCH6</accession>
<dbReference type="AlphaFoldDB" id="A0A2Z6PCH6"/>
<dbReference type="Pfam" id="PF13966">
    <property type="entry name" value="zf-RVT"/>
    <property type="match status" value="1"/>
</dbReference>
<evidence type="ECO:0000313" key="3">
    <source>
        <dbReference type="Proteomes" id="UP000242715"/>
    </source>
</evidence>
<reference evidence="3" key="1">
    <citation type="journal article" date="2017" name="Front. Plant Sci.">
        <title>Climate Clever Clovers: New Paradigm to Reduce the Environmental Footprint of Ruminants by Breeding Low Methanogenic Forages Utilizing Haplotype Variation.</title>
        <authorList>
            <person name="Kaur P."/>
            <person name="Appels R."/>
            <person name="Bayer P.E."/>
            <person name="Keeble-Gagnere G."/>
            <person name="Wang J."/>
            <person name="Hirakawa H."/>
            <person name="Shirasawa K."/>
            <person name="Vercoe P."/>
            <person name="Stefanova K."/>
            <person name="Durmic Z."/>
            <person name="Nichols P."/>
            <person name="Revell C."/>
            <person name="Isobe S.N."/>
            <person name="Edwards D."/>
            <person name="Erskine W."/>
        </authorList>
    </citation>
    <scope>NUCLEOTIDE SEQUENCE [LARGE SCALE GENOMIC DNA]</scope>
    <source>
        <strain evidence="3">cv. Daliak</strain>
    </source>
</reference>